<dbReference type="InterPro" id="IPR011010">
    <property type="entry name" value="DNA_brk_join_enz"/>
</dbReference>
<dbReference type="CDD" id="cd00397">
    <property type="entry name" value="DNA_BRE_C"/>
    <property type="match status" value="1"/>
</dbReference>
<proteinExistence type="predicted"/>
<dbReference type="PANTHER" id="PTHR30349:SF87">
    <property type="entry name" value="TRANSPOSASE A"/>
    <property type="match status" value="1"/>
</dbReference>
<dbReference type="GO" id="GO:0015074">
    <property type="term" value="P:DNA integration"/>
    <property type="evidence" value="ECO:0007669"/>
    <property type="project" value="InterPro"/>
</dbReference>
<evidence type="ECO:0000313" key="5">
    <source>
        <dbReference type="Proteomes" id="UP000011513"/>
    </source>
</evidence>
<feature type="region of interest" description="Disordered" evidence="2">
    <location>
        <begin position="1"/>
        <end position="20"/>
    </location>
</feature>
<sequence>MGVKPKQEVDRLRDRVTTSDEISSDDQERLIAFSDQMYLLKSEYGLHRHVKLLRHCTRMAEEVGGLTDALESRNAAENLVGWINRNYDNEETNRDYRVALRMFAKRVTEDDEIPPSIEWVPADTSRNYDPKPSPGEMLRWEGDILPMIDATMNARDAAFIAVAWDSGARSGELRELRVGDVTDHKHGLQITVDGKTGQRTITLIPSVPYLQRWLQDHPRKGDSGAPLWCKLQSGEEMSYQMFRKLLIEAADRAGVTKPVTITNFRKSSASFLASQNVNQARIEDHHGWTRGSSVASRYIAIFGGESDRALARAHGLDVEDETPDPIAPNECPRCQRETPRHEEFCVWCGQALEPGAVETVKEREREVREAVFHLVEEDPGILTERERISDLMTLADEYPGLFDDAERFVAALNDG</sequence>
<feature type="compositionally biased region" description="Basic and acidic residues" evidence="2">
    <location>
        <begin position="1"/>
        <end position="18"/>
    </location>
</feature>
<dbReference type="EMBL" id="AOIV01000042">
    <property type="protein sequence ID" value="ELZ26672.1"/>
    <property type="molecule type" value="Genomic_DNA"/>
</dbReference>
<protein>
    <submittedName>
        <fullName evidence="4">Integrase family protein</fullName>
    </submittedName>
</protein>
<dbReference type="PROSITE" id="PS51898">
    <property type="entry name" value="TYR_RECOMBINASE"/>
    <property type="match status" value="1"/>
</dbReference>
<gene>
    <name evidence="4" type="ORF">C474_18565</name>
</gene>
<dbReference type="GO" id="GO:0003677">
    <property type="term" value="F:DNA binding"/>
    <property type="evidence" value="ECO:0007669"/>
    <property type="project" value="InterPro"/>
</dbReference>
<dbReference type="Gene3D" id="1.10.443.10">
    <property type="entry name" value="Intergrase catalytic core"/>
    <property type="match status" value="1"/>
</dbReference>
<comment type="caution">
    <text evidence="4">The sequence shown here is derived from an EMBL/GenBank/DDBJ whole genome shotgun (WGS) entry which is preliminary data.</text>
</comment>
<dbReference type="Proteomes" id="UP000011513">
    <property type="component" value="Unassembled WGS sequence"/>
</dbReference>
<dbReference type="AlphaFoldDB" id="M0CW55"/>
<keyword evidence="1" id="KW-0233">DNA recombination</keyword>
<dbReference type="InterPro" id="IPR002104">
    <property type="entry name" value="Integrase_catalytic"/>
</dbReference>
<accession>M0CW55</accession>
<evidence type="ECO:0000313" key="4">
    <source>
        <dbReference type="EMBL" id="ELZ26672.1"/>
    </source>
</evidence>
<reference evidence="4 5" key="1">
    <citation type="journal article" date="2014" name="PLoS Genet.">
        <title>Phylogenetically driven sequencing of extremely halophilic archaea reveals strategies for static and dynamic osmo-response.</title>
        <authorList>
            <person name="Becker E.A."/>
            <person name="Seitzer P.M."/>
            <person name="Tritt A."/>
            <person name="Larsen D."/>
            <person name="Krusor M."/>
            <person name="Yao A.I."/>
            <person name="Wu D."/>
            <person name="Madern D."/>
            <person name="Eisen J.A."/>
            <person name="Darling A.E."/>
            <person name="Facciotti M.T."/>
        </authorList>
    </citation>
    <scope>NUCLEOTIDE SEQUENCE [LARGE SCALE GENOMIC DNA]</scope>
    <source>
        <strain evidence="4 5">JCM 14848</strain>
    </source>
</reference>
<feature type="domain" description="Tyr recombinase" evidence="3">
    <location>
        <begin position="133"/>
        <end position="312"/>
    </location>
</feature>
<dbReference type="PANTHER" id="PTHR30349">
    <property type="entry name" value="PHAGE INTEGRASE-RELATED"/>
    <property type="match status" value="1"/>
</dbReference>
<dbReference type="InterPro" id="IPR050090">
    <property type="entry name" value="Tyrosine_recombinase_XerCD"/>
</dbReference>
<dbReference type="InterPro" id="IPR013762">
    <property type="entry name" value="Integrase-like_cat_sf"/>
</dbReference>
<dbReference type="SUPFAM" id="SSF56349">
    <property type="entry name" value="DNA breaking-rejoining enzymes"/>
    <property type="match status" value="1"/>
</dbReference>
<evidence type="ECO:0000256" key="2">
    <source>
        <dbReference type="SAM" id="MobiDB-lite"/>
    </source>
</evidence>
<evidence type="ECO:0000259" key="3">
    <source>
        <dbReference type="PROSITE" id="PS51898"/>
    </source>
</evidence>
<dbReference type="Pfam" id="PF00589">
    <property type="entry name" value="Phage_integrase"/>
    <property type="match status" value="1"/>
</dbReference>
<dbReference type="OrthoDB" id="144892at2157"/>
<name>M0CW55_HALPD</name>
<evidence type="ECO:0000256" key="1">
    <source>
        <dbReference type="ARBA" id="ARBA00023172"/>
    </source>
</evidence>
<dbReference type="GO" id="GO:0006310">
    <property type="term" value="P:DNA recombination"/>
    <property type="evidence" value="ECO:0007669"/>
    <property type="project" value="UniProtKB-KW"/>
</dbReference>
<keyword evidence="5" id="KW-1185">Reference proteome</keyword>
<organism evidence="4 5">
    <name type="scientific">Halogeometricum pallidum JCM 14848</name>
    <dbReference type="NCBI Taxonomy" id="1227487"/>
    <lineage>
        <taxon>Archaea</taxon>
        <taxon>Methanobacteriati</taxon>
        <taxon>Methanobacteriota</taxon>
        <taxon>Stenosarchaea group</taxon>
        <taxon>Halobacteria</taxon>
        <taxon>Halobacteriales</taxon>
        <taxon>Haloferacaceae</taxon>
        <taxon>Halogeometricum</taxon>
    </lineage>
</organism>
<dbReference type="InParanoid" id="M0CW55"/>
<dbReference type="RefSeq" id="WP_008389434.1">
    <property type="nucleotide sequence ID" value="NZ_AOIV01000042.1"/>
</dbReference>
<dbReference type="eggNOG" id="arCOG01243">
    <property type="taxonomic scope" value="Archaea"/>
</dbReference>